<proteinExistence type="predicted"/>
<organism evidence="3 4">
    <name type="scientific">Beta vulgaris subsp. vulgaris</name>
    <name type="common">Beet</name>
    <dbReference type="NCBI Taxonomy" id="3555"/>
    <lineage>
        <taxon>Eukaryota</taxon>
        <taxon>Viridiplantae</taxon>
        <taxon>Streptophyta</taxon>
        <taxon>Embryophyta</taxon>
        <taxon>Tracheophyta</taxon>
        <taxon>Spermatophyta</taxon>
        <taxon>Magnoliopsida</taxon>
        <taxon>eudicotyledons</taxon>
        <taxon>Gunneridae</taxon>
        <taxon>Pentapetalae</taxon>
        <taxon>Caryophyllales</taxon>
        <taxon>Chenopodiaceae</taxon>
        <taxon>Betoideae</taxon>
        <taxon>Beta</taxon>
    </lineage>
</organism>
<sequence length="104" mass="11745">MIDVYLNSEYQELISSAVEQRVESATQLLAEYEQKVEGDEEGTRNAQILRACITITSNNHDQVNSVISKLIEMIQADREFVPAYLTLAHAFLAQKDSSKARNQL</sequence>
<evidence type="ECO:0000313" key="4">
    <source>
        <dbReference type="Proteomes" id="UP000035740"/>
    </source>
</evidence>
<evidence type="ECO:0000256" key="1">
    <source>
        <dbReference type="SAM" id="Coils"/>
    </source>
</evidence>
<feature type="domain" description="Tetratricopeptide repeat protein 21A/21B C-terminal ARM" evidence="2">
    <location>
        <begin position="25"/>
        <end position="104"/>
    </location>
</feature>
<keyword evidence="1" id="KW-0175">Coiled coil</keyword>
<name>A0A0J8A6J3_BETVV</name>
<dbReference type="InterPro" id="IPR056834">
    <property type="entry name" value="ARM_TT21_C"/>
</dbReference>
<protein>
    <recommendedName>
        <fullName evidence="2">Tetratricopeptide repeat protein 21A/21B C-terminal ARM domain-containing protein</fullName>
    </recommendedName>
</protein>
<dbReference type="Gramene" id="KMS83509">
    <property type="protein sequence ID" value="KMS83509"/>
    <property type="gene ID" value="BVRB_033840"/>
</dbReference>
<dbReference type="Proteomes" id="UP000035740">
    <property type="component" value="Unassembled WGS sequence"/>
</dbReference>
<dbReference type="AlphaFoldDB" id="A0A0J8A6J3"/>
<feature type="non-terminal residue" evidence="3">
    <location>
        <position position="104"/>
    </location>
</feature>
<keyword evidence="4" id="KW-1185">Reference proteome</keyword>
<dbReference type="Pfam" id="PF25063">
    <property type="entry name" value="ARM_TT21_C"/>
    <property type="match status" value="1"/>
</dbReference>
<dbReference type="EMBL" id="KQ105752">
    <property type="protein sequence ID" value="KMS83509.1"/>
    <property type="molecule type" value="Genomic_DNA"/>
</dbReference>
<reference evidence="3 4" key="1">
    <citation type="journal article" date="2014" name="Nature">
        <title>The genome of the recently domesticated crop plant sugar beet (Beta vulgaris).</title>
        <authorList>
            <person name="Dohm J.C."/>
            <person name="Minoche A.E."/>
            <person name="Holtgrawe D."/>
            <person name="Capella-Gutierrez S."/>
            <person name="Zakrzewski F."/>
            <person name="Tafer H."/>
            <person name="Rupp O."/>
            <person name="Sorensen T.R."/>
            <person name="Stracke R."/>
            <person name="Reinhardt R."/>
            <person name="Goesmann A."/>
            <person name="Kraft T."/>
            <person name="Schulz B."/>
            <person name="Stadler P.F."/>
            <person name="Schmidt T."/>
            <person name="Gabaldon T."/>
            <person name="Lehrach H."/>
            <person name="Weisshaar B."/>
            <person name="Himmelbauer H."/>
        </authorList>
    </citation>
    <scope>NUCLEOTIDE SEQUENCE [LARGE SCALE GENOMIC DNA]</scope>
    <source>
        <tissue evidence="3">Taproot</tissue>
    </source>
</reference>
<evidence type="ECO:0000313" key="3">
    <source>
        <dbReference type="EMBL" id="KMS83509.1"/>
    </source>
</evidence>
<evidence type="ECO:0000259" key="2">
    <source>
        <dbReference type="Pfam" id="PF25063"/>
    </source>
</evidence>
<gene>
    <name evidence="3" type="ORF">BVRB_033840</name>
</gene>
<accession>A0A0J8A6J3</accession>
<feature type="coiled-coil region" evidence="1">
    <location>
        <begin position="15"/>
        <end position="42"/>
    </location>
</feature>
<dbReference type="OrthoDB" id="10259630at2759"/>